<dbReference type="InterPro" id="IPR005467">
    <property type="entry name" value="His_kinase_dom"/>
</dbReference>
<evidence type="ECO:0000256" key="3">
    <source>
        <dbReference type="ARBA" id="ARBA00012438"/>
    </source>
</evidence>
<evidence type="ECO:0000313" key="17">
    <source>
        <dbReference type="Proteomes" id="UP000621560"/>
    </source>
</evidence>
<evidence type="ECO:0000256" key="12">
    <source>
        <dbReference type="PROSITE-ProRule" id="PRU00169"/>
    </source>
</evidence>
<dbReference type="PROSITE" id="PS50109">
    <property type="entry name" value="HIS_KIN"/>
    <property type="match status" value="1"/>
</dbReference>
<dbReference type="RefSeq" id="WP_190921228.1">
    <property type="nucleotide sequence ID" value="NZ_JACXIZ010000054.1"/>
</dbReference>
<reference evidence="16" key="1">
    <citation type="submission" date="2020-09" db="EMBL/GenBank/DDBJ databases">
        <title>A novel bacterium of genus Paenibacillus, isolated from South China Sea.</title>
        <authorList>
            <person name="Huang H."/>
            <person name="Mo K."/>
            <person name="Hu Y."/>
        </authorList>
    </citation>
    <scope>NUCLEOTIDE SEQUENCE</scope>
    <source>
        <strain evidence="16">IB182496</strain>
    </source>
</reference>
<dbReference type="InterPro" id="IPR010559">
    <property type="entry name" value="Sig_transdc_His_kin_internal"/>
</dbReference>
<dbReference type="GO" id="GO:0000155">
    <property type="term" value="F:phosphorelay sensor kinase activity"/>
    <property type="evidence" value="ECO:0007669"/>
    <property type="project" value="InterPro"/>
</dbReference>
<evidence type="ECO:0000256" key="1">
    <source>
        <dbReference type="ARBA" id="ARBA00000085"/>
    </source>
</evidence>
<evidence type="ECO:0000313" key="16">
    <source>
        <dbReference type="EMBL" id="MBD2848129.1"/>
    </source>
</evidence>
<dbReference type="GO" id="GO:0005524">
    <property type="term" value="F:ATP binding"/>
    <property type="evidence" value="ECO:0007669"/>
    <property type="project" value="UniProtKB-KW"/>
</dbReference>
<evidence type="ECO:0000256" key="10">
    <source>
        <dbReference type="ARBA" id="ARBA00023012"/>
    </source>
</evidence>
<dbReference type="Gene3D" id="2.60.120.260">
    <property type="entry name" value="Galactose-binding domain-like"/>
    <property type="match status" value="1"/>
</dbReference>
<feature type="domain" description="Histidine kinase" evidence="14">
    <location>
        <begin position="428"/>
        <end position="645"/>
    </location>
</feature>
<feature type="domain" description="Response regulatory" evidence="15">
    <location>
        <begin position="688"/>
        <end position="804"/>
    </location>
</feature>
<dbReference type="FunFam" id="3.30.565.10:FF:000023">
    <property type="entry name" value="PAS domain-containing sensor histidine kinase"/>
    <property type="match status" value="1"/>
</dbReference>
<name>A0A927GTR3_9BACL</name>
<evidence type="ECO:0000256" key="6">
    <source>
        <dbReference type="ARBA" id="ARBA00022679"/>
    </source>
</evidence>
<feature type="transmembrane region" description="Helical" evidence="13">
    <location>
        <begin position="229"/>
        <end position="245"/>
    </location>
</feature>
<keyword evidence="6" id="KW-0808">Transferase</keyword>
<dbReference type="CDD" id="cd16922">
    <property type="entry name" value="HATPase_EvgS-ArcB-TorS-like"/>
    <property type="match status" value="1"/>
</dbReference>
<dbReference type="InterPro" id="IPR003661">
    <property type="entry name" value="HisK_dim/P_dom"/>
</dbReference>
<dbReference type="CDD" id="cd17574">
    <property type="entry name" value="REC_OmpR"/>
    <property type="match status" value="1"/>
</dbReference>
<dbReference type="InterPro" id="IPR001789">
    <property type="entry name" value="Sig_transdc_resp-reg_receiver"/>
</dbReference>
<dbReference type="Pfam" id="PF06580">
    <property type="entry name" value="His_kinase"/>
    <property type="match status" value="1"/>
</dbReference>
<keyword evidence="10" id="KW-0902">Two-component regulatory system</keyword>
<keyword evidence="5 12" id="KW-0597">Phosphoprotein</keyword>
<feature type="transmembrane region" description="Helical" evidence="13">
    <location>
        <begin position="201"/>
        <end position="222"/>
    </location>
</feature>
<dbReference type="PANTHER" id="PTHR43047">
    <property type="entry name" value="TWO-COMPONENT HISTIDINE PROTEIN KINASE"/>
    <property type="match status" value="1"/>
</dbReference>
<evidence type="ECO:0000256" key="9">
    <source>
        <dbReference type="ARBA" id="ARBA00022840"/>
    </source>
</evidence>
<keyword evidence="13" id="KW-1133">Transmembrane helix</keyword>
<dbReference type="InterPro" id="IPR003594">
    <property type="entry name" value="HATPase_dom"/>
</dbReference>
<proteinExistence type="predicted"/>
<dbReference type="SMART" id="SM00387">
    <property type="entry name" value="HATPase_c"/>
    <property type="match status" value="2"/>
</dbReference>
<keyword evidence="4" id="KW-1003">Cell membrane</keyword>
<evidence type="ECO:0000259" key="14">
    <source>
        <dbReference type="PROSITE" id="PS50109"/>
    </source>
</evidence>
<dbReference type="GO" id="GO:0009927">
    <property type="term" value="F:histidine phosphotransfer kinase activity"/>
    <property type="evidence" value="ECO:0007669"/>
    <property type="project" value="TreeGrafter"/>
</dbReference>
<organism evidence="16 17">
    <name type="scientific">Paenibacillus sabuli</name>
    <dbReference type="NCBI Taxonomy" id="2772509"/>
    <lineage>
        <taxon>Bacteria</taxon>
        <taxon>Bacillati</taxon>
        <taxon>Bacillota</taxon>
        <taxon>Bacilli</taxon>
        <taxon>Bacillales</taxon>
        <taxon>Paenibacillaceae</taxon>
        <taxon>Paenibacillus</taxon>
    </lineage>
</organism>
<dbReference type="Pfam" id="PF00072">
    <property type="entry name" value="Response_reg"/>
    <property type="match status" value="1"/>
</dbReference>
<comment type="caution">
    <text evidence="16">The sequence shown here is derived from an EMBL/GenBank/DDBJ whole genome shotgun (WGS) entry which is preliminary data.</text>
</comment>
<comment type="subcellular location">
    <subcellularLocation>
        <location evidence="2">Cell membrane</location>
    </subcellularLocation>
</comment>
<dbReference type="SMART" id="SM00388">
    <property type="entry name" value="HisKA"/>
    <property type="match status" value="1"/>
</dbReference>
<comment type="catalytic activity">
    <reaction evidence="1">
        <text>ATP + protein L-histidine = ADP + protein N-phospho-L-histidine.</text>
        <dbReference type="EC" id="2.7.13.3"/>
    </reaction>
</comment>
<keyword evidence="7" id="KW-0547">Nucleotide-binding</keyword>
<dbReference type="Pfam" id="PF02518">
    <property type="entry name" value="HATPase_c"/>
    <property type="match status" value="2"/>
</dbReference>
<keyword evidence="9" id="KW-0067">ATP-binding</keyword>
<dbReference type="Proteomes" id="UP000621560">
    <property type="component" value="Unassembled WGS sequence"/>
</dbReference>
<dbReference type="Gene3D" id="3.30.565.10">
    <property type="entry name" value="Histidine kinase-like ATPase, C-terminal domain"/>
    <property type="match status" value="2"/>
</dbReference>
<dbReference type="GO" id="GO:0005886">
    <property type="term" value="C:plasma membrane"/>
    <property type="evidence" value="ECO:0007669"/>
    <property type="project" value="UniProtKB-SubCell"/>
</dbReference>
<dbReference type="Gene3D" id="1.10.287.130">
    <property type="match status" value="1"/>
</dbReference>
<dbReference type="InterPro" id="IPR008979">
    <property type="entry name" value="Galactose-bd-like_sf"/>
</dbReference>
<evidence type="ECO:0000256" key="7">
    <source>
        <dbReference type="ARBA" id="ARBA00022741"/>
    </source>
</evidence>
<dbReference type="InterPro" id="IPR036097">
    <property type="entry name" value="HisK_dim/P_sf"/>
</dbReference>
<dbReference type="EMBL" id="JACXIZ010000054">
    <property type="protein sequence ID" value="MBD2848129.1"/>
    <property type="molecule type" value="Genomic_DNA"/>
</dbReference>
<dbReference type="InterPro" id="IPR011006">
    <property type="entry name" value="CheY-like_superfamily"/>
</dbReference>
<dbReference type="EC" id="2.7.13.3" evidence="3"/>
<dbReference type="Gene3D" id="3.40.50.2300">
    <property type="match status" value="1"/>
</dbReference>
<evidence type="ECO:0000256" key="8">
    <source>
        <dbReference type="ARBA" id="ARBA00022777"/>
    </source>
</evidence>
<keyword evidence="8" id="KW-0418">Kinase</keyword>
<dbReference type="AlphaFoldDB" id="A0A927GTR3"/>
<dbReference type="InterPro" id="IPR036890">
    <property type="entry name" value="HATPase_C_sf"/>
</dbReference>
<evidence type="ECO:0000256" key="13">
    <source>
        <dbReference type="SAM" id="Phobius"/>
    </source>
</evidence>
<dbReference type="CDD" id="cd00082">
    <property type="entry name" value="HisKA"/>
    <property type="match status" value="1"/>
</dbReference>
<protein>
    <recommendedName>
        <fullName evidence="3">histidine kinase</fullName>
        <ecNumber evidence="3">2.7.13.3</ecNumber>
    </recommendedName>
</protein>
<evidence type="ECO:0000256" key="2">
    <source>
        <dbReference type="ARBA" id="ARBA00004236"/>
    </source>
</evidence>
<dbReference type="SUPFAM" id="SSF49785">
    <property type="entry name" value="Galactose-binding domain-like"/>
    <property type="match status" value="1"/>
</dbReference>
<evidence type="ECO:0000259" key="15">
    <source>
        <dbReference type="PROSITE" id="PS50110"/>
    </source>
</evidence>
<keyword evidence="13" id="KW-0812">Transmembrane</keyword>
<dbReference type="InterPro" id="IPR004358">
    <property type="entry name" value="Sig_transdc_His_kin-like_C"/>
</dbReference>
<dbReference type="PRINTS" id="PR00344">
    <property type="entry name" value="BCTRLSENSOR"/>
</dbReference>
<dbReference type="SUPFAM" id="SSF52172">
    <property type="entry name" value="CheY-like"/>
    <property type="match status" value="1"/>
</dbReference>
<evidence type="ECO:0000256" key="11">
    <source>
        <dbReference type="ARBA" id="ARBA00023136"/>
    </source>
</evidence>
<keyword evidence="11 13" id="KW-0472">Membrane</keyword>
<feature type="transmembrane region" description="Helical" evidence="13">
    <location>
        <begin position="321"/>
        <end position="337"/>
    </location>
</feature>
<feature type="transmembrane region" description="Helical" evidence="13">
    <location>
        <begin position="296"/>
        <end position="315"/>
    </location>
</feature>
<dbReference type="SUPFAM" id="SSF47384">
    <property type="entry name" value="Homodimeric domain of signal transducing histidine kinase"/>
    <property type="match status" value="1"/>
</dbReference>
<dbReference type="Pfam" id="PF00512">
    <property type="entry name" value="HisKA"/>
    <property type="match status" value="1"/>
</dbReference>
<gene>
    <name evidence="16" type="ORF">IDH44_23270</name>
</gene>
<keyword evidence="17" id="KW-1185">Reference proteome</keyword>
<evidence type="ECO:0000256" key="4">
    <source>
        <dbReference type="ARBA" id="ARBA00022475"/>
    </source>
</evidence>
<dbReference type="PANTHER" id="PTHR43047:SF72">
    <property type="entry name" value="OSMOSENSING HISTIDINE PROTEIN KINASE SLN1"/>
    <property type="match status" value="1"/>
</dbReference>
<evidence type="ECO:0000256" key="5">
    <source>
        <dbReference type="ARBA" id="ARBA00022553"/>
    </source>
</evidence>
<dbReference type="SMART" id="SM00448">
    <property type="entry name" value="REC"/>
    <property type="match status" value="1"/>
</dbReference>
<feature type="transmembrane region" description="Helical" evidence="13">
    <location>
        <begin position="349"/>
        <end position="368"/>
    </location>
</feature>
<dbReference type="SUPFAM" id="SSF55874">
    <property type="entry name" value="ATPase domain of HSP90 chaperone/DNA topoisomerase II/histidine kinase"/>
    <property type="match status" value="2"/>
</dbReference>
<feature type="modified residue" description="4-aspartylphosphate" evidence="12">
    <location>
        <position position="737"/>
    </location>
</feature>
<feature type="transmembrane region" description="Helical" evidence="13">
    <location>
        <begin position="265"/>
        <end position="284"/>
    </location>
</feature>
<dbReference type="PROSITE" id="PS50110">
    <property type="entry name" value="RESPONSE_REGULATORY"/>
    <property type="match status" value="1"/>
</dbReference>
<accession>A0A927GTR3</accession>
<sequence>MIAVVLLTAGRLTWLKLFESSGQPYAVDGVLDLQGWSDWENRTLSLDGEWRFYPNSLLAPGHGEDVDLSIHGSGIEVPGGWNTRLNPESRSPYGFGSYRLTIRVPPERDAIYSVYMPEVRNASRLYANGRLVAGSGVPAASEAAHVSDNRPYTGTFAPDEQGRIELIVQVANFTDSRNGGLVRTLKFGTAEAIASERQLSMAVQVFVAAALLIQAVFLLVFFVMERRRFWLFLALALIGFTVILLNSSEDKLLVQWFSLTLEWSYRLLCLSLVLLSYSLLQTVIDTIPPKLRPWMQWGYGLAALIGTAASLTVTVKNNQPLQYAVFILSTPITVLLLRRYIPRLGAKAFFGNPLQLLAYAAFMNHVLWWTLYESLGLKLLYYPFDLILGMLLLSSIWIRRYYALYTDQKALTARLEEMIRQKDAFLANTSHELRNPLHGMINMTEAVLARERARLEGRSRGELETVLRVGRRMAHMLNDLLDAARLRERMLELQLTSVALHPIVQGVMDMLRFMCEGKPVALVNRVAAELPNVYADEHRLIQILFNLLHNALKFTHQGEVGVTARIGQGRVVVLVSDTGIGMTPETQARVFEPYEQADRDDDREGGFGLGLSITRQLVELHGGSLRVHSAPGEGAEFVFELNLDASSEPRVQLLEEAHEQQAAAIAVGPAAPAEALASGQSEAADRPRILAVDDDAFNLRILRSILDDDAYDIVTVTSGAEALALVDAHAWDLVVTDVMMPLMSGYTLTRRIRERYAVSELPILLLTARSQPEDIEQGFLAGANDYVTKPVEPRELRARVQALTELKRSVRERLRMEAAWLQAQIEPHFLLNTLNSIAALQAIDPARMNELIVHFGDYLREKFKFQNVGELVSLHDELTLVRAYVYIEQTRFRERLQVEWDIDDDTEQLLLPPYSIQPLVENAIRHGVTQRRQGGTVRIVLKRLADVVAISVADDGVGMTAETVRRLLQPHPGGIGLRNVDLRLKRLYGAGLVIESAPAQGTAVSFRVGAGSLSFKKTFTFIEK</sequence>